<feature type="domain" description="DUF7687" evidence="1">
    <location>
        <begin position="88"/>
        <end position="272"/>
    </location>
</feature>
<reference evidence="3 4" key="1">
    <citation type="submission" date="2019-12" db="EMBL/GenBank/DDBJ databases">
        <authorList>
            <person name="Feng G."/>
            <person name="Zhu H."/>
        </authorList>
    </citation>
    <scope>NUCLEOTIDE SEQUENCE [LARGE SCALE GENOMIC DNA]</scope>
    <source>
        <strain evidence="3 4">FGD1</strain>
    </source>
</reference>
<dbReference type="InterPro" id="IPR056104">
    <property type="entry name" value="DUF7687"/>
</dbReference>
<dbReference type="RefSeq" id="WP_160987559.1">
    <property type="nucleotide sequence ID" value="NZ_WVTD01000042.1"/>
</dbReference>
<evidence type="ECO:0000313" key="4">
    <source>
        <dbReference type="Proteomes" id="UP000465810"/>
    </source>
</evidence>
<gene>
    <name evidence="3" type="ORF">GR702_21515</name>
</gene>
<evidence type="ECO:0000259" key="2">
    <source>
        <dbReference type="Pfam" id="PF24739"/>
    </source>
</evidence>
<organism evidence="3 4">
    <name type="scientific">Novosphingobium silvae</name>
    <dbReference type="NCBI Taxonomy" id="2692619"/>
    <lineage>
        <taxon>Bacteria</taxon>
        <taxon>Pseudomonadati</taxon>
        <taxon>Pseudomonadota</taxon>
        <taxon>Alphaproteobacteria</taxon>
        <taxon>Sphingomonadales</taxon>
        <taxon>Sphingomonadaceae</taxon>
        <taxon>Novosphingobium</taxon>
    </lineage>
</organism>
<keyword evidence="4" id="KW-1185">Reference proteome</keyword>
<protein>
    <recommendedName>
        <fullName evidence="5">Yga2E</fullName>
    </recommendedName>
</protein>
<comment type="caution">
    <text evidence="3">The sequence shown here is derived from an EMBL/GenBank/DDBJ whole genome shotgun (WGS) entry which is preliminary data.</text>
</comment>
<evidence type="ECO:0000313" key="3">
    <source>
        <dbReference type="EMBL" id="MYM00324.1"/>
    </source>
</evidence>
<dbReference type="AlphaFoldDB" id="A0A7X4GKL2"/>
<evidence type="ECO:0000259" key="1">
    <source>
        <dbReference type="Pfam" id="PF24736"/>
    </source>
</evidence>
<dbReference type="Pfam" id="PF24736">
    <property type="entry name" value="DUF7687"/>
    <property type="match status" value="1"/>
</dbReference>
<dbReference type="EMBL" id="WVTD01000042">
    <property type="protein sequence ID" value="MYM00324.1"/>
    <property type="molecule type" value="Genomic_DNA"/>
</dbReference>
<dbReference type="InterPro" id="IPR056107">
    <property type="entry name" value="DUF7690"/>
</dbReference>
<sequence length="289" mass="32886">MKPIDKYLRKPKSFWASVRSLSQKVGYSKGDKIIIPSVKQMADAFDNLGLDSSKIFTGGHATPLAQELHEYFSARADALMKIAEPNLMSAEQAKAEFDKHFALLQPKCPIPLNKQKGEKKAHAFLTALVNMMIEAHSQGMDCNFDPRELTTLTRDGEPLRTLARRVDGAFPTAVNPIAVWEIKEYYYTTTFGSRVADGVYETLLDGMELEELREHENIDVKHYLMVDAHYTWWKCGKAYLCRMFDMLHMGYVDEILFGREVVSEMPRIVGEWVELTNKRGQAGLPETVE</sequence>
<feature type="domain" description="DUF7690" evidence="2">
    <location>
        <begin position="1"/>
        <end position="81"/>
    </location>
</feature>
<dbReference type="Pfam" id="PF24739">
    <property type="entry name" value="DUF7690"/>
    <property type="match status" value="1"/>
</dbReference>
<name>A0A7X4GKL2_9SPHN</name>
<dbReference type="Proteomes" id="UP000465810">
    <property type="component" value="Unassembled WGS sequence"/>
</dbReference>
<evidence type="ECO:0008006" key="5">
    <source>
        <dbReference type="Google" id="ProtNLM"/>
    </source>
</evidence>
<accession>A0A7X4GKL2</accession>
<proteinExistence type="predicted"/>